<gene>
    <name evidence="3" type="ORF">OCTVUL_1B007804</name>
</gene>
<protein>
    <recommendedName>
        <fullName evidence="2">DUF4773 domain-containing protein</fullName>
    </recommendedName>
</protein>
<dbReference type="Proteomes" id="UP001162480">
    <property type="component" value="Chromosome 9"/>
</dbReference>
<dbReference type="AlphaFoldDB" id="A0AA36B4G1"/>
<evidence type="ECO:0000259" key="2">
    <source>
        <dbReference type="Pfam" id="PF15998"/>
    </source>
</evidence>
<keyword evidence="1" id="KW-0812">Transmembrane</keyword>
<accession>A0AA36B4G1</accession>
<dbReference type="PANTHER" id="PTHR36299:SF2">
    <property type="entry name" value="DUF4773 DOMAIN-CONTAINING PROTEIN"/>
    <property type="match status" value="1"/>
</dbReference>
<evidence type="ECO:0000313" key="3">
    <source>
        <dbReference type="EMBL" id="CAI9727750.1"/>
    </source>
</evidence>
<dbReference type="PANTHER" id="PTHR36299">
    <property type="entry name" value="AGAP008005-PA"/>
    <property type="match status" value="1"/>
</dbReference>
<dbReference type="EMBL" id="OX597822">
    <property type="protein sequence ID" value="CAI9727750.1"/>
    <property type="molecule type" value="Genomic_DNA"/>
</dbReference>
<keyword evidence="1" id="KW-0472">Membrane</keyword>
<feature type="domain" description="DUF4773" evidence="2">
    <location>
        <begin position="193"/>
        <end position="311"/>
    </location>
</feature>
<dbReference type="Pfam" id="PF15998">
    <property type="entry name" value="DUF4773"/>
    <property type="match status" value="1"/>
</dbReference>
<feature type="transmembrane region" description="Helical" evidence="1">
    <location>
        <begin position="12"/>
        <end position="31"/>
    </location>
</feature>
<keyword evidence="4" id="KW-1185">Reference proteome</keyword>
<reference evidence="3" key="1">
    <citation type="submission" date="2023-08" db="EMBL/GenBank/DDBJ databases">
        <authorList>
            <person name="Alioto T."/>
            <person name="Alioto T."/>
            <person name="Gomez Garrido J."/>
        </authorList>
    </citation>
    <scope>NUCLEOTIDE SEQUENCE</scope>
</reference>
<name>A0AA36B4G1_OCTVU</name>
<sequence>MAFLSRCFYRRKRIIVILSFVSMFWVIYLYLSIPSPTTGKTQEHVNHIKEIITLRKIISTTVHTKSLSQVPIKFTKPSKPPLKNITKNETIIKKSQLDKVLQIGETLKNKTLEKLSAIGVIKTRPVIKFISESFKLDLNITMIDLADFMKDTHNLNQVKLTKGDIKKNIPLQNNSTKTVSNGTAASLLTNSFCRCFHVQCVCCAWINMTRLHLSEKACANFTLLPKFQEFAFRFVFNNKLVYNQTITAENPPLICLGSKTKAAEICVKFSNVTFQVNVHEEHKTQLNGCASFNLNLFNRTIGVYPVGCFQIPDNNKHLERNQLGNWMP</sequence>
<evidence type="ECO:0000313" key="4">
    <source>
        <dbReference type="Proteomes" id="UP001162480"/>
    </source>
</evidence>
<keyword evidence="1" id="KW-1133">Transmembrane helix</keyword>
<organism evidence="3 4">
    <name type="scientific">Octopus vulgaris</name>
    <name type="common">Common octopus</name>
    <dbReference type="NCBI Taxonomy" id="6645"/>
    <lineage>
        <taxon>Eukaryota</taxon>
        <taxon>Metazoa</taxon>
        <taxon>Spiralia</taxon>
        <taxon>Lophotrochozoa</taxon>
        <taxon>Mollusca</taxon>
        <taxon>Cephalopoda</taxon>
        <taxon>Coleoidea</taxon>
        <taxon>Octopodiformes</taxon>
        <taxon>Octopoda</taxon>
        <taxon>Incirrata</taxon>
        <taxon>Octopodidae</taxon>
        <taxon>Octopus</taxon>
    </lineage>
</organism>
<evidence type="ECO:0000256" key="1">
    <source>
        <dbReference type="SAM" id="Phobius"/>
    </source>
</evidence>
<dbReference type="InterPro" id="IPR031941">
    <property type="entry name" value="DUF4773"/>
</dbReference>
<proteinExistence type="predicted"/>